<organism evidence="2 3">
    <name type="scientific">Moritella marina ATCC 15381</name>
    <dbReference type="NCBI Taxonomy" id="1202962"/>
    <lineage>
        <taxon>Bacteria</taxon>
        <taxon>Pseudomonadati</taxon>
        <taxon>Pseudomonadota</taxon>
        <taxon>Gammaproteobacteria</taxon>
        <taxon>Alteromonadales</taxon>
        <taxon>Moritellaceae</taxon>
        <taxon>Moritella</taxon>
    </lineage>
</organism>
<gene>
    <name evidence="2" type="ORF">FR932_09985</name>
</gene>
<dbReference type="EMBL" id="CP044399">
    <property type="protein sequence ID" value="QFI38149.1"/>
    <property type="molecule type" value="Genomic_DNA"/>
</dbReference>
<keyword evidence="1" id="KW-1133">Transmembrane helix</keyword>
<dbReference type="KEGG" id="mmaa:FR932_09985"/>
<proteinExistence type="predicted"/>
<sequence>MTNNISDKDKLLINSSIDDKFVKNWLNKLEAAQKGHYTETEFLNKVNLCFGVALIILTTGVTAFIFFDPATYKELTKLCLAIASAIAAALSGMVTFGRFGERASEHRITAGRYGKLRRQLEFLQATSSKTIKEDEFKNKLKLLRIEWEYVAANAPLTPKKGETSYFRPLLIRFGMIAGTLSVALLLKSYL</sequence>
<feature type="transmembrane region" description="Helical" evidence="1">
    <location>
        <begin position="169"/>
        <end position="186"/>
    </location>
</feature>
<keyword evidence="3" id="KW-1185">Reference proteome</keyword>
<dbReference type="Proteomes" id="UP000327424">
    <property type="component" value="Chromosome"/>
</dbReference>
<dbReference type="RefSeq" id="WP_019440471.1">
    <property type="nucleotide sequence ID" value="NZ_ALOE01000009.1"/>
</dbReference>
<dbReference type="NCBIfam" id="NF033632">
    <property type="entry name" value="SLATT_4"/>
    <property type="match status" value="1"/>
</dbReference>
<keyword evidence="1" id="KW-0812">Transmembrane</keyword>
<evidence type="ECO:0000313" key="2">
    <source>
        <dbReference type="EMBL" id="QFI38149.1"/>
    </source>
</evidence>
<evidence type="ECO:0000256" key="1">
    <source>
        <dbReference type="SAM" id="Phobius"/>
    </source>
</evidence>
<dbReference type="OrthoDB" id="6401895at2"/>
<accession>A0A5J6WIZ1</accession>
<dbReference type="AlphaFoldDB" id="A0A5J6WIZ1"/>
<name>A0A5J6WIZ1_MORMI</name>
<protein>
    <submittedName>
        <fullName evidence="2">SLATT domain-containing protein</fullName>
    </submittedName>
</protein>
<reference evidence="2 3" key="1">
    <citation type="submission" date="2019-09" db="EMBL/GenBank/DDBJ databases">
        <title>Hybrid Assembly of the complete Genome of the Deep-Sea Bacterium Moritella marina from long Nanopore and Illumina reads.</title>
        <authorList>
            <person name="Magin S."/>
            <person name="Georgoulis A."/>
            <person name="Papadimitriou K."/>
            <person name="Iliakis G."/>
            <person name="Vorgias C.E."/>
        </authorList>
    </citation>
    <scope>NUCLEOTIDE SEQUENCE [LARGE SCALE GENOMIC DNA]</scope>
    <source>
        <strain evidence="2 3">MP-1</strain>
    </source>
</reference>
<feature type="transmembrane region" description="Helical" evidence="1">
    <location>
        <begin position="46"/>
        <end position="66"/>
    </location>
</feature>
<evidence type="ECO:0000313" key="3">
    <source>
        <dbReference type="Proteomes" id="UP000327424"/>
    </source>
</evidence>
<keyword evidence="1" id="KW-0472">Membrane</keyword>
<feature type="transmembrane region" description="Helical" evidence="1">
    <location>
        <begin position="78"/>
        <end position="97"/>
    </location>
</feature>